<keyword evidence="5" id="KW-0443">Lipid metabolism</keyword>
<dbReference type="InterPro" id="IPR001882">
    <property type="entry name" value="Biotin_BS"/>
</dbReference>
<evidence type="ECO:0000256" key="2">
    <source>
        <dbReference type="ARBA" id="ARBA00017562"/>
    </source>
</evidence>
<feature type="non-terminal residue" evidence="10">
    <location>
        <position position="130"/>
    </location>
</feature>
<dbReference type="CDD" id="cd06850">
    <property type="entry name" value="biotinyl_domain"/>
    <property type="match status" value="1"/>
</dbReference>
<dbReference type="EMBL" id="UINC01145065">
    <property type="protein sequence ID" value="SVD34967.1"/>
    <property type="molecule type" value="Genomic_DNA"/>
</dbReference>
<evidence type="ECO:0000313" key="10">
    <source>
        <dbReference type="EMBL" id="SVD34967.1"/>
    </source>
</evidence>
<gene>
    <name evidence="10" type="ORF">METZ01_LOCUS387821</name>
</gene>
<feature type="domain" description="Lipoyl-binding" evidence="9">
    <location>
        <begin position="74"/>
        <end position="130"/>
    </location>
</feature>
<dbReference type="GO" id="GO:0003989">
    <property type="term" value="F:acetyl-CoA carboxylase activity"/>
    <property type="evidence" value="ECO:0007669"/>
    <property type="project" value="InterPro"/>
</dbReference>
<organism evidence="10">
    <name type="scientific">marine metagenome</name>
    <dbReference type="NCBI Taxonomy" id="408172"/>
    <lineage>
        <taxon>unclassified sequences</taxon>
        <taxon>metagenomes</taxon>
        <taxon>ecological metagenomes</taxon>
    </lineage>
</organism>
<evidence type="ECO:0000256" key="5">
    <source>
        <dbReference type="ARBA" id="ARBA00023098"/>
    </source>
</evidence>
<sequence>VDFKDIKSIVDLMKKNSLSEFEMEKEGFKIKLRRASGEGKSEEVQVQHYLPPVAVAPAEAPVAVSASTPEPATDPEIKSPMIGTFYRKPSPESESYVEVGDTVTADTVVCIVEAMKVMNEIKAEMSGVVT</sequence>
<evidence type="ECO:0000256" key="8">
    <source>
        <dbReference type="SAM" id="MobiDB-lite"/>
    </source>
</evidence>
<proteinExistence type="predicted"/>
<dbReference type="PROSITE" id="PS00188">
    <property type="entry name" value="BIOTIN"/>
    <property type="match status" value="1"/>
</dbReference>
<comment type="pathway">
    <text evidence="1">Lipid metabolism; fatty acid biosynthesis.</text>
</comment>
<dbReference type="PROSITE" id="PS50968">
    <property type="entry name" value="BIOTINYL_LIPOYL"/>
    <property type="match status" value="1"/>
</dbReference>
<dbReference type="InterPro" id="IPR011053">
    <property type="entry name" value="Single_hybrid_motif"/>
</dbReference>
<dbReference type="SUPFAM" id="SSF51230">
    <property type="entry name" value="Single hybrid motif"/>
    <property type="match status" value="1"/>
</dbReference>
<dbReference type="Pfam" id="PF00364">
    <property type="entry name" value="Biotin_lipoyl"/>
    <property type="match status" value="1"/>
</dbReference>
<dbReference type="GO" id="GO:0006633">
    <property type="term" value="P:fatty acid biosynthetic process"/>
    <property type="evidence" value="ECO:0007669"/>
    <property type="project" value="UniProtKB-UniPathway"/>
</dbReference>
<evidence type="ECO:0000256" key="3">
    <source>
        <dbReference type="ARBA" id="ARBA00022516"/>
    </source>
</evidence>
<dbReference type="PRINTS" id="PR01071">
    <property type="entry name" value="ACOABIOTINCC"/>
</dbReference>
<evidence type="ECO:0000259" key="9">
    <source>
        <dbReference type="PROSITE" id="PS50968"/>
    </source>
</evidence>
<evidence type="ECO:0000256" key="1">
    <source>
        <dbReference type="ARBA" id="ARBA00005194"/>
    </source>
</evidence>
<dbReference type="InterPro" id="IPR001249">
    <property type="entry name" value="AcCoA_biotinCC"/>
</dbReference>
<keyword evidence="3" id="KW-0444">Lipid biosynthesis</keyword>
<protein>
    <recommendedName>
        <fullName evidence="2">Biotin carboxyl carrier protein of acetyl-CoA carboxylase</fullName>
    </recommendedName>
</protein>
<dbReference type="Gene3D" id="2.40.50.100">
    <property type="match status" value="1"/>
</dbReference>
<keyword evidence="7" id="KW-0092">Biotin</keyword>
<evidence type="ECO:0000256" key="4">
    <source>
        <dbReference type="ARBA" id="ARBA00022832"/>
    </source>
</evidence>
<accession>A0A382ULL8</accession>
<evidence type="ECO:0000256" key="6">
    <source>
        <dbReference type="ARBA" id="ARBA00023160"/>
    </source>
</evidence>
<dbReference type="GO" id="GO:0009317">
    <property type="term" value="C:acetyl-CoA carboxylase complex"/>
    <property type="evidence" value="ECO:0007669"/>
    <property type="project" value="InterPro"/>
</dbReference>
<name>A0A382ULL8_9ZZZZ</name>
<feature type="non-terminal residue" evidence="10">
    <location>
        <position position="1"/>
    </location>
</feature>
<keyword evidence="6" id="KW-0275">Fatty acid biosynthesis</keyword>
<dbReference type="InterPro" id="IPR050709">
    <property type="entry name" value="Biotin_Carboxyl_Carrier/Decarb"/>
</dbReference>
<keyword evidence="4" id="KW-0276">Fatty acid metabolism</keyword>
<reference evidence="10" key="1">
    <citation type="submission" date="2018-05" db="EMBL/GenBank/DDBJ databases">
        <authorList>
            <person name="Lanie J.A."/>
            <person name="Ng W.-L."/>
            <person name="Kazmierczak K.M."/>
            <person name="Andrzejewski T.M."/>
            <person name="Davidsen T.M."/>
            <person name="Wayne K.J."/>
            <person name="Tettelin H."/>
            <person name="Glass J.I."/>
            <person name="Rusch D."/>
            <person name="Podicherti R."/>
            <person name="Tsui H.-C.T."/>
            <person name="Winkler M.E."/>
        </authorList>
    </citation>
    <scope>NUCLEOTIDE SEQUENCE</scope>
</reference>
<dbReference type="NCBIfam" id="TIGR00531">
    <property type="entry name" value="BCCP"/>
    <property type="match status" value="1"/>
</dbReference>
<dbReference type="UniPathway" id="UPA00094"/>
<feature type="region of interest" description="Disordered" evidence="8">
    <location>
        <begin position="64"/>
        <end position="84"/>
    </location>
</feature>
<dbReference type="AlphaFoldDB" id="A0A382ULL8"/>
<dbReference type="InterPro" id="IPR000089">
    <property type="entry name" value="Biotin_lipoyl"/>
</dbReference>
<evidence type="ECO:0000256" key="7">
    <source>
        <dbReference type="ARBA" id="ARBA00023267"/>
    </source>
</evidence>
<dbReference type="PANTHER" id="PTHR45266:SF3">
    <property type="entry name" value="OXALOACETATE DECARBOXYLASE ALPHA CHAIN"/>
    <property type="match status" value="1"/>
</dbReference>
<dbReference type="PANTHER" id="PTHR45266">
    <property type="entry name" value="OXALOACETATE DECARBOXYLASE ALPHA CHAIN"/>
    <property type="match status" value="1"/>
</dbReference>